<comment type="caution">
    <text evidence="3">The sequence shown here is derived from an EMBL/GenBank/DDBJ whole genome shotgun (WGS) entry which is preliminary data.</text>
</comment>
<dbReference type="PANTHER" id="PTHR47027:SF20">
    <property type="entry name" value="REVERSE TRANSCRIPTASE-LIKE PROTEIN WITH RNA-DIRECTED DNA POLYMERASE DOMAIN"/>
    <property type="match status" value="1"/>
</dbReference>
<feature type="compositionally biased region" description="Basic and acidic residues" evidence="1">
    <location>
        <begin position="344"/>
        <end position="356"/>
    </location>
</feature>
<dbReference type="Pfam" id="PF00078">
    <property type="entry name" value="RVT_1"/>
    <property type="match status" value="1"/>
</dbReference>
<organism evidence="3 4">
    <name type="scientific">Periplaneta americana</name>
    <name type="common">American cockroach</name>
    <name type="synonym">Blatta americana</name>
    <dbReference type="NCBI Taxonomy" id="6978"/>
    <lineage>
        <taxon>Eukaryota</taxon>
        <taxon>Metazoa</taxon>
        <taxon>Ecdysozoa</taxon>
        <taxon>Arthropoda</taxon>
        <taxon>Hexapoda</taxon>
        <taxon>Insecta</taxon>
        <taxon>Pterygota</taxon>
        <taxon>Neoptera</taxon>
        <taxon>Polyneoptera</taxon>
        <taxon>Dictyoptera</taxon>
        <taxon>Blattodea</taxon>
        <taxon>Blattoidea</taxon>
        <taxon>Blattidae</taxon>
        <taxon>Blattinae</taxon>
        <taxon>Periplaneta</taxon>
    </lineage>
</organism>
<dbReference type="PROSITE" id="PS50878">
    <property type="entry name" value="RT_POL"/>
    <property type="match status" value="1"/>
</dbReference>
<accession>A0ABQ8T4M9</accession>
<dbReference type="PANTHER" id="PTHR47027">
    <property type="entry name" value="REVERSE TRANSCRIPTASE DOMAIN-CONTAINING PROTEIN"/>
    <property type="match status" value="1"/>
</dbReference>
<sequence>MIDDSVKREVLYDILIEFGIPKKLVRLIKMCLSETYSRVRVGQFLSDAFPIHCGLKQGYSLSPLLFNFALEYAIRKVQDNREGLELNGLHQLLVYADDVNLLGENPQTISLLPIVLYGCEAWTLTLREEQRLRVFENKVLRKIFGAKRHEVTGQWRKLHNAELHALYSSPDIIRNIKSRRLRWAGHVARMGESRNAYRVLVGRPAGKRPLERPRRRWEDNIKMELREVGYDGRDWINLAQDRDQWRAYVRAAMNLRPHSKISVIYVSQNPFTYATETTAETKRTQQMMTTVEMRILRSISGYSLYDRKTNEEIRNKCGILDVTKWVKKRRKEWRDHTLRMQNDRLPKIAMKEKPDTTRPLGRPPKRWLESRSHASGNSGTN</sequence>
<evidence type="ECO:0000259" key="2">
    <source>
        <dbReference type="PROSITE" id="PS50878"/>
    </source>
</evidence>
<evidence type="ECO:0000313" key="4">
    <source>
        <dbReference type="Proteomes" id="UP001148838"/>
    </source>
</evidence>
<reference evidence="3 4" key="1">
    <citation type="journal article" date="2022" name="Allergy">
        <title>Genome assembly and annotation of Periplaneta americana reveal a comprehensive cockroach allergen profile.</title>
        <authorList>
            <person name="Wang L."/>
            <person name="Xiong Q."/>
            <person name="Saelim N."/>
            <person name="Wang L."/>
            <person name="Nong W."/>
            <person name="Wan A.T."/>
            <person name="Shi M."/>
            <person name="Liu X."/>
            <person name="Cao Q."/>
            <person name="Hui J.H.L."/>
            <person name="Sookrung N."/>
            <person name="Leung T.F."/>
            <person name="Tungtrongchitr A."/>
            <person name="Tsui S.K.W."/>
        </authorList>
    </citation>
    <scope>NUCLEOTIDE SEQUENCE [LARGE SCALE GENOMIC DNA]</scope>
    <source>
        <strain evidence="3">PWHHKU_190912</strain>
    </source>
</reference>
<name>A0ABQ8T4M9_PERAM</name>
<feature type="region of interest" description="Disordered" evidence="1">
    <location>
        <begin position="344"/>
        <end position="381"/>
    </location>
</feature>
<evidence type="ECO:0000256" key="1">
    <source>
        <dbReference type="SAM" id="MobiDB-lite"/>
    </source>
</evidence>
<dbReference type="EMBL" id="JAJSOF020000015">
    <property type="protein sequence ID" value="KAJ4441021.1"/>
    <property type="molecule type" value="Genomic_DNA"/>
</dbReference>
<evidence type="ECO:0000313" key="3">
    <source>
        <dbReference type="EMBL" id="KAJ4441021.1"/>
    </source>
</evidence>
<dbReference type="SUPFAM" id="SSF56672">
    <property type="entry name" value="DNA/RNA polymerases"/>
    <property type="match status" value="1"/>
</dbReference>
<protein>
    <recommendedName>
        <fullName evidence="2">Reverse transcriptase domain-containing protein</fullName>
    </recommendedName>
</protein>
<proteinExistence type="predicted"/>
<dbReference type="Proteomes" id="UP001148838">
    <property type="component" value="Unassembled WGS sequence"/>
</dbReference>
<dbReference type="InterPro" id="IPR043502">
    <property type="entry name" value="DNA/RNA_pol_sf"/>
</dbReference>
<gene>
    <name evidence="3" type="ORF">ANN_10870</name>
</gene>
<dbReference type="InterPro" id="IPR000477">
    <property type="entry name" value="RT_dom"/>
</dbReference>
<keyword evidence="4" id="KW-1185">Reference proteome</keyword>
<feature type="domain" description="Reverse transcriptase" evidence="2">
    <location>
        <begin position="1"/>
        <end position="188"/>
    </location>
</feature>